<evidence type="ECO:0000313" key="6">
    <source>
        <dbReference type="Proteomes" id="UP000235005"/>
    </source>
</evidence>
<dbReference type="InterPro" id="IPR000835">
    <property type="entry name" value="HTH_MarR-typ"/>
</dbReference>
<dbReference type="AlphaFoldDB" id="A0A2N5WXC3"/>
<dbReference type="PRINTS" id="PR00598">
    <property type="entry name" value="HTHMARR"/>
</dbReference>
<dbReference type="PANTHER" id="PTHR42756">
    <property type="entry name" value="TRANSCRIPTIONAL REGULATOR, MARR"/>
    <property type="match status" value="1"/>
</dbReference>
<dbReference type="InterPro" id="IPR036388">
    <property type="entry name" value="WH-like_DNA-bd_sf"/>
</dbReference>
<dbReference type="GO" id="GO:0003677">
    <property type="term" value="F:DNA binding"/>
    <property type="evidence" value="ECO:0007669"/>
    <property type="project" value="UniProtKB-KW"/>
</dbReference>
<comment type="caution">
    <text evidence="5">The sequence shown here is derived from an EMBL/GenBank/DDBJ whole genome shotgun (WGS) entry which is preliminary data.</text>
</comment>
<evidence type="ECO:0000256" key="3">
    <source>
        <dbReference type="ARBA" id="ARBA00023163"/>
    </source>
</evidence>
<dbReference type="Pfam" id="PF01047">
    <property type="entry name" value="MarR"/>
    <property type="match status" value="1"/>
</dbReference>
<accession>A0A2N5WXC3</accession>
<feature type="domain" description="HTH marR-type" evidence="4">
    <location>
        <begin position="17"/>
        <end position="151"/>
    </location>
</feature>
<dbReference type="SUPFAM" id="SSF46785">
    <property type="entry name" value="Winged helix' DNA-binding domain"/>
    <property type="match status" value="1"/>
</dbReference>
<evidence type="ECO:0000256" key="2">
    <source>
        <dbReference type="ARBA" id="ARBA00023125"/>
    </source>
</evidence>
<dbReference type="PANTHER" id="PTHR42756:SF1">
    <property type="entry name" value="TRANSCRIPTIONAL REPRESSOR OF EMRAB OPERON"/>
    <property type="match status" value="1"/>
</dbReference>
<sequence>MTKTTAQSNREIAYRLSNNLPRLLREFSRDYERRIWRELSSRGYPEIRPSHSQVFANLGMGSVRVSELAERAQVTQQAMGKMLKELEQMGYIARDTDSRDKRAREIRLTERGVKLAMDSMEAVDHVRRHYDTKVGETDLANLEETLRTTVNKLELDYLPESWVNKD</sequence>
<dbReference type="InterPro" id="IPR036390">
    <property type="entry name" value="WH_DNA-bd_sf"/>
</dbReference>
<reference evidence="5 6" key="1">
    <citation type="submission" date="2018-01" db="EMBL/GenBank/DDBJ databases">
        <title>The draft genome sequence of Halioglobus lutimaris HF004.</title>
        <authorList>
            <person name="Du Z.-J."/>
            <person name="Shi M.-J."/>
        </authorList>
    </citation>
    <scope>NUCLEOTIDE SEQUENCE [LARGE SCALE GENOMIC DNA]</scope>
    <source>
        <strain evidence="5 6">HF004</strain>
    </source>
</reference>
<keyword evidence="1" id="KW-0805">Transcription regulation</keyword>
<dbReference type="Gene3D" id="1.10.10.10">
    <property type="entry name" value="Winged helix-like DNA-binding domain superfamily/Winged helix DNA-binding domain"/>
    <property type="match status" value="1"/>
</dbReference>
<dbReference type="EMBL" id="PKUS01000044">
    <property type="protein sequence ID" value="PLW66885.1"/>
    <property type="molecule type" value="Genomic_DNA"/>
</dbReference>
<keyword evidence="2" id="KW-0238">DNA-binding</keyword>
<evidence type="ECO:0000256" key="1">
    <source>
        <dbReference type="ARBA" id="ARBA00023015"/>
    </source>
</evidence>
<evidence type="ECO:0000259" key="4">
    <source>
        <dbReference type="PROSITE" id="PS50995"/>
    </source>
</evidence>
<dbReference type="PROSITE" id="PS50995">
    <property type="entry name" value="HTH_MARR_2"/>
    <property type="match status" value="1"/>
</dbReference>
<protein>
    <submittedName>
        <fullName evidence="5">MarR family transcriptional regulator</fullName>
    </submittedName>
</protein>
<dbReference type="Proteomes" id="UP000235005">
    <property type="component" value="Unassembled WGS sequence"/>
</dbReference>
<dbReference type="SMART" id="SM00347">
    <property type="entry name" value="HTH_MARR"/>
    <property type="match status" value="1"/>
</dbReference>
<organism evidence="5 6">
    <name type="scientific">Pseudohalioglobus lutimaris</name>
    <dbReference type="NCBI Taxonomy" id="1737061"/>
    <lineage>
        <taxon>Bacteria</taxon>
        <taxon>Pseudomonadati</taxon>
        <taxon>Pseudomonadota</taxon>
        <taxon>Gammaproteobacteria</taxon>
        <taxon>Cellvibrionales</taxon>
        <taxon>Halieaceae</taxon>
        <taxon>Pseudohalioglobus</taxon>
    </lineage>
</organism>
<proteinExistence type="predicted"/>
<keyword evidence="6" id="KW-1185">Reference proteome</keyword>
<dbReference type="GO" id="GO:0003700">
    <property type="term" value="F:DNA-binding transcription factor activity"/>
    <property type="evidence" value="ECO:0007669"/>
    <property type="project" value="InterPro"/>
</dbReference>
<evidence type="ECO:0000313" key="5">
    <source>
        <dbReference type="EMBL" id="PLW66885.1"/>
    </source>
</evidence>
<name>A0A2N5WXC3_9GAMM</name>
<dbReference type="RefSeq" id="WP_076001422.1">
    <property type="nucleotide sequence ID" value="NZ_PKUS01000044.1"/>
</dbReference>
<dbReference type="OrthoDB" id="7427954at2"/>
<keyword evidence="3" id="KW-0804">Transcription</keyword>
<dbReference type="InterPro" id="IPR023187">
    <property type="entry name" value="Tscrpt_reg_MarR-type_CS"/>
</dbReference>
<dbReference type="PROSITE" id="PS01117">
    <property type="entry name" value="HTH_MARR_1"/>
    <property type="match status" value="1"/>
</dbReference>
<gene>
    <name evidence="5" type="ORF">C0039_19660</name>
</gene>